<reference evidence="14 15" key="1">
    <citation type="submission" date="2020-11" db="EMBL/GenBank/DDBJ databases">
        <title>Kefir isolates.</title>
        <authorList>
            <person name="Marcisauskas S."/>
            <person name="Kim Y."/>
            <person name="Blasche S."/>
        </authorList>
    </citation>
    <scope>NUCLEOTIDE SEQUENCE [LARGE SCALE GENOMIC DNA]</scope>
    <source>
        <strain evidence="14 15">KR</strain>
    </source>
</reference>
<feature type="region of interest" description="Disordered" evidence="11">
    <location>
        <begin position="252"/>
        <end position="281"/>
    </location>
</feature>
<evidence type="ECO:0000256" key="1">
    <source>
        <dbReference type="ARBA" id="ARBA00004613"/>
    </source>
</evidence>
<comment type="similarity">
    <text evidence="2 10">Belongs to the glycosyl hydrolase 5 (cellulase A) family.</text>
</comment>
<feature type="compositionally biased region" description="Basic residues" evidence="11">
    <location>
        <begin position="550"/>
        <end position="559"/>
    </location>
</feature>
<dbReference type="GO" id="GO:0005576">
    <property type="term" value="C:extracellular region"/>
    <property type="evidence" value="ECO:0007669"/>
    <property type="project" value="UniProtKB-SubCell"/>
</dbReference>
<keyword evidence="12" id="KW-0812">Transmembrane</keyword>
<evidence type="ECO:0000313" key="15">
    <source>
        <dbReference type="Proteomes" id="UP000777482"/>
    </source>
</evidence>
<evidence type="ECO:0000313" key="14">
    <source>
        <dbReference type="EMBL" id="KAG0663690.1"/>
    </source>
</evidence>
<evidence type="ECO:0000259" key="13">
    <source>
        <dbReference type="Pfam" id="PF00150"/>
    </source>
</evidence>
<comment type="caution">
    <text evidence="14">The sequence shown here is derived from an EMBL/GenBank/DDBJ whole genome shotgun (WGS) entry which is preliminary data.</text>
</comment>
<keyword evidence="6 10" id="KW-0326">Glycosidase</keyword>
<comment type="catalytic activity">
    <reaction evidence="8">
        <text>Successive hydrolysis of beta-D-glucose units from the non-reducing ends of (1-&gt;3)-beta-D-glucans, releasing alpha-glucose.</text>
        <dbReference type="EC" id="3.2.1.58"/>
    </reaction>
</comment>
<keyword evidence="12" id="KW-0472">Membrane</keyword>
<dbReference type="GO" id="GO:0071555">
    <property type="term" value="P:cell wall organization"/>
    <property type="evidence" value="ECO:0007669"/>
    <property type="project" value="UniProtKB-KW"/>
</dbReference>
<dbReference type="GO" id="GO:0009251">
    <property type="term" value="P:glucan catabolic process"/>
    <property type="evidence" value="ECO:0007669"/>
    <property type="project" value="TreeGrafter"/>
</dbReference>
<dbReference type="EMBL" id="PUHQ01000018">
    <property type="protein sequence ID" value="KAG0663690.1"/>
    <property type="molecule type" value="Genomic_DNA"/>
</dbReference>
<evidence type="ECO:0000256" key="2">
    <source>
        <dbReference type="ARBA" id="ARBA00005641"/>
    </source>
</evidence>
<evidence type="ECO:0000256" key="5">
    <source>
        <dbReference type="ARBA" id="ARBA00022801"/>
    </source>
</evidence>
<feature type="region of interest" description="Disordered" evidence="11">
    <location>
        <begin position="1"/>
        <end position="29"/>
    </location>
</feature>
<keyword evidence="15" id="KW-1185">Reference proteome</keyword>
<evidence type="ECO:0000256" key="3">
    <source>
        <dbReference type="ARBA" id="ARBA00022525"/>
    </source>
</evidence>
<accession>A0A9P6W3J3</accession>
<evidence type="ECO:0000256" key="4">
    <source>
        <dbReference type="ARBA" id="ARBA00022729"/>
    </source>
</evidence>
<dbReference type="Pfam" id="PF00150">
    <property type="entry name" value="Cellulase"/>
    <property type="match status" value="1"/>
</dbReference>
<dbReference type="PANTHER" id="PTHR31297">
    <property type="entry name" value="GLUCAN ENDO-1,6-BETA-GLUCOSIDASE B"/>
    <property type="match status" value="1"/>
</dbReference>
<evidence type="ECO:0000256" key="11">
    <source>
        <dbReference type="SAM" id="MobiDB-lite"/>
    </source>
</evidence>
<feature type="transmembrane region" description="Helical" evidence="12">
    <location>
        <begin position="38"/>
        <end position="60"/>
    </location>
</feature>
<protein>
    <recommendedName>
        <fullName evidence="9">glucan 1,3-beta-glucosidase</fullName>
        <ecNumber evidence="9">3.2.1.58</ecNumber>
    </recommendedName>
</protein>
<dbReference type="GO" id="GO:0009986">
    <property type="term" value="C:cell surface"/>
    <property type="evidence" value="ECO:0007669"/>
    <property type="project" value="TreeGrafter"/>
</dbReference>
<keyword evidence="5 10" id="KW-0378">Hydrolase</keyword>
<gene>
    <name evidence="14" type="ORF">C6P46_002259</name>
</gene>
<keyword evidence="3" id="KW-0964">Secreted</keyword>
<sequence length="559" mass="60222">MYPPTSSTTHLAPEASGGMPHRSSFATSHAGKKRKSPWLWIGIAVAAVVVILAAVLGGVLGSRAHNNNDNKNNSVGNKVNAGATVAAADASSGAAASATDSAAAAATLAPGAAEINVVDLPPWNWASNKSMGMCLGNVLILEKWMIQPGAGATTLDEWGFMEVLGQERGRAALVEHFETWVTEDDIQQMFEYGINHLRIPTGFWAWIPTIEGEPYLNDTSVYQEQIERILGYAYARGMYAIIDCHGLPGSQNGEQSSGQLTTTPSWFGGSASSETPSQTRSDQMVTAITEWLAKTPYRSVVTGIEVINEPRPYTDDQIVQLQNYYERSYETIQKSAWPVATFLHNGYTNLTYWRDFAAAHVTDPPSMVMVDHPYPADILKQICSAADRYLGYPIPICIDEWSLYTGVKDQAFEKQFYEQQLVTWAWSAGGMYWSWKLETSQQDLAAGLDYSQYSFSTILKNNSATIDKPSAFGQNGTTSQGSAEAYLSALAAQITPSCGTAPSNVAPYATASVSAWSAEQSARSSAAGQTLTATVTTASSSTATTTATARARRAVPMRA</sequence>
<keyword evidence="12" id="KW-1133">Transmembrane helix</keyword>
<evidence type="ECO:0000256" key="8">
    <source>
        <dbReference type="ARBA" id="ARBA00036824"/>
    </source>
</evidence>
<dbReference type="InterPro" id="IPR017853">
    <property type="entry name" value="GH"/>
</dbReference>
<dbReference type="Proteomes" id="UP000777482">
    <property type="component" value="Unassembled WGS sequence"/>
</dbReference>
<feature type="compositionally biased region" description="Low complexity" evidence="11">
    <location>
        <begin position="538"/>
        <end position="549"/>
    </location>
</feature>
<keyword evidence="4" id="KW-0732">Signal</keyword>
<evidence type="ECO:0000256" key="7">
    <source>
        <dbReference type="ARBA" id="ARBA00023316"/>
    </source>
</evidence>
<dbReference type="InterPro" id="IPR001547">
    <property type="entry name" value="Glyco_hydro_5"/>
</dbReference>
<dbReference type="GO" id="GO:0004338">
    <property type="term" value="F:glucan exo-1,3-beta-glucosidase activity"/>
    <property type="evidence" value="ECO:0007669"/>
    <property type="project" value="UniProtKB-EC"/>
</dbReference>
<dbReference type="SUPFAM" id="SSF51445">
    <property type="entry name" value="(Trans)glycosidases"/>
    <property type="match status" value="1"/>
</dbReference>
<feature type="compositionally biased region" description="Polar residues" evidence="11">
    <location>
        <begin position="1"/>
        <end position="10"/>
    </location>
</feature>
<dbReference type="AlphaFoldDB" id="A0A9P6W3J3"/>
<dbReference type="OrthoDB" id="62120at2759"/>
<dbReference type="PANTHER" id="PTHR31297:SF1">
    <property type="entry name" value="GLUCAN 1,3-BETA-GLUCOSIDASE I_II-RELATED"/>
    <property type="match status" value="1"/>
</dbReference>
<feature type="region of interest" description="Disordered" evidence="11">
    <location>
        <begin position="538"/>
        <end position="559"/>
    </location>
</feature>
<keyword evidence="7" id="KW-0961">Cell wall biogenesis/degradation</keyword>
<evidence type="ECO:0000256" key="9">
    <source>
        <dbReference type="ARBA" id="ARBA00038929"/>
    </source>
</evidence>
<name>A0A9P6W3J3_RHOMI</name>
<comment type="subcellular location">
    <subcellularLocation>
        <location evidence="1">Secreted</location>
    </subcellularLocation>
</comment>
<dbReference type="InterPro" id="IPR050386">
    <property type="entry name" value="Glycosyl_hydrolase_5"/>
</dbReference>
<organism evidence="14 15">
    <name type="scientific">Rhodotorula mucilaginosa</name>
    <name type="common">Yeast</name>
    <name type="synonym">Rhodotorula rubra</name>
    <dbReference type="NCBI Taxonomy" id="5537"/>
    <lineage>
        <taxon>Eukaryota</taxon>
        <taxon>Fungi</taxon>
        <taxon>Dikarya</taxon>
        <taxon>Basidiomycota</taxon>
        <taxon>Pucciniomycotina</taxon>
        <taxon>Microbotryomycetes</taxon>
        <taxon>Sporidiobolales</taxon>
        <taxon>Sporidiobolaceae</taxon>
        <taxon>Rhodotorula</taxon>
    </lineage>
</organism>
<evidence type="ECO:0000256" key="6">
    <source>
        <dbReference type="ARBA" id="ARBA00023295"/>
    </source>
</evidence>
<evidence type="ECO:0000256" key="10">
    <source>
        <dbReference type="RuleBase" id="RU361153"/>
    </source>
</evidence>
<dbReference type="Gene3D" id="3.20.20.80">
    <property type="entry name" value="Glycosidases"/>
    <property type="match status" value="1"/>
</dbReference>
<evidence type="ECO:0000256" key="12">
    <source>
        <dbReference type="SAM" id="Phobius"/>
    </source>
</evidence>
<feature type="domain" description="Glycoside hydrolase family 5" evidence="13">
    <location>
        <begin position="180"/>
        <end position="336"/>
    </location>
</feature>
<dbReference type="EC" id="3.2.1.58" evidence="9"/>
<proteinExistence type="inferred from homology"/>